<evidence type="ECO:0000313" key="11">
    <source>
        <dbReference type="Proteomes" id="UP001235966"/>
    </source>
</evidence>
<reference evidence="10 11" key="1">
    <citation type="submission" date="2023-07" db="EMBL/GenBank/DDBJ databases">
        <title>Sequencing the genomes of 1000 actinobacteria strains.</title>
        <authorList>
            <person name="Klenk H.-P."/>
        </authorList>
    </citation>
    <scope>NUCLEOTIDE SEQUENCE [LARGE SCALE GENOMIC DNA]</scope>
    <source>
        <strain evidence="10 11">DSM 102162</strain>
    </source>
</reference>
<evidence type="ECO:0000256" key="7">
    <source>
        <dbReference type="ARBA" id="ARBA00022842"/>
    </source>
</evidence>
<accession>A0ABT9N9H7</accession>
<dbReference type="SUPFAM" id="SSF143430">
    <property type="entry name" value="TTP0101/SSO1404-like"/>
    <property type="match status" value="1"/>
</dbReference>
<dbReference type="EMBL" id="JAUSQW010000001">
    <property type="protein sequence ID" value="MDP9800362.1"/>
    <property type="molecule type" value="Genomic_DNA"/>
</dbReference>
<evidence type="ECO:0000256" key="8">
    <source>
        <dbReference type="ARBA" id="ARBA00023118"/>
    </source>
</evidence>
<evidence type="ECO:0000256" key="9">
    <source>
        <dbReference type="HAMAP-Rule" id="MF_01471"/>
    </source>
</evidence>
<evidence type="ECO:0000256" key="3">
    <source>
        <dbReference type="ARBA" id="ARBA00022722"/>
    </source>
</evidence>
<dbReference type="Proteomes" id="UP001235966">
    <property type="component" value="Unassembled WGS sequence"/>
</dbReference>
<dbReference type="NCBIfam" id="TIGR01573">
    <property type="entry name" value="cas2"/>
    <property type="match status" value="1"/>
</dbReference>
<name>A0ABT9N9H7_9ACTO</name>
<proteinExistence type="inferred from homology"/>
<dbReference type="InterPro" id="IPR021127">
    <property type="entry name" value="CRISPR_associated_Cas2"/>
</dbReference>
<dbReference type="HAMAP" id="MF_01471">
    <property type="entry name" value="Cas2"/>
    <property type="match status" value="1"/>
</dbReference>
<keyword evidence="3 9" id="KW-0540">Nuclease</keyword>
<organism evidence="10 11">
    <name type="scientific">Arcanobacterium wilhelmae</name>
    <dbReference type="NCBI Taxonomy" id="1803177"/>
    <lineage>
        <taxon>Bacteria</taxon>
        <taxon>Bacillati</taxon>
        <taxon>Actinomycetota</taxon>
        <taxon>Actinomycetes</taxon>
        <taxon>Actinomycetales</taxon>
        <taxon>Actinomycetaceae</taxon>
        <taxon>Arcanobacterium</taxon>
    </lineage>
</organism>
<sequence>MADGPMWCIVMFDLPVKTKEQRKRYSDFRNMLLDNGFVRAQYSIYAKYSPSGVLGQRVISLIKLSVPPQGEVRIMHITDRAWANTVRFFNSAEEKPEETPEQLAFF</sequence>
<comment type="subunit">
    <text evidence="9">Homodimer, forms a heterotetramer with a Cas1 homodimer.</text>
</comment>
<evidence type="ECO:0000256" key="6">
    <source>
        <dbReference type="ARBA" id="ARBA00022801"/>
    </source>
</evidence>
<dbReference type="Gene3D" id="3.30.70.240">
    <property type="match status" value="1"/>
</dbReference>
<keyword evidence="7 9" id="KW-0460">Magnesium</keyword>
<keyword evidence="5 9" id="KW-0255">Endonuclease</keyword>
<comment type="similarity">
    <text evidence="2 9">Belongs to the CRISPR-associated endoribonuclease Cas2 protein family.</text>
</comment>
<evidence type="ECO:0000313" key="10">
    <source>
        <dbReference type="EMBL" id="MDP9800362.1"/>
    </source>
</evidence>
<keyword evidence="4 9" id="KW-0479">Metal-binding</keyword>
<dbReference type="EC" id="3.1.-.-" evidence="9"/>
<evidence type="ECO:0000256" key="5">
    <source>
        <dbReference type="ARBA" id="ARBA00022759"/>
    </source>
</evidence>
<comment type="cofactor">
    <cofactor evidence="1 9">
        <name>Mg(2+)</name>
        <dbReference type="ChEBI" id="CHEBI:18420"/>
    </cofactor>
</comment>
<keyword evidence="8 9" id="KW-0051">Antiviral defense</keyword>
<dbReference type="InterPro" id="IPR019199">
    <property type="entry name" value="Virulence_VapD/CRISPR_Cas2"/>
</dbReference>
<evidence type="ECO:0000256" key="4">
    <source>
        <dbReference type="ARBA" id="ARBA00022723"/>
    </source>
</evidence>
<keyword evidence="11" id="KW-1185">Reference proteome</keyword>
<protein>
    <recommendedName>
        <fullName evidence="9">CRISPR-associated endoribonuclease Cas2</fullName>
        <ecNumber evidence="9">3.1.-.-</ecNumber>
    </recommendedName>
</protein>
<feature type="binding site" evidence="9">
    <location>
        <position position="13"/>
    </location>
    <ligand>
        <name>Mg(2+)</name>
        <dbReference type="ChEBI" id="CHEBI:18420"/>
        <note>catalytic</note>
    </ligand>
</feature>
<keyword evidence="6 9" id="KW-0378">Hydrolase</keyword>
<comment type="caution">
    <text evidence="10">The sequence shown here is derived from an EMBL/GenBank/DDBJ whole genome shotgun (WGS) entry which is preliminary data.</text>
</comment>
<dbReference type="Pfam" id="PF09827">
    <property type="entry name" value="CRISPR_Cas2"/>
    <property type="match status" value="1"/>
</dbReference>
<comment type="function">
    <text evidence="9">CRISPR (clustered regularly interspaced short palindromic repeat), is an adaptive immune system that provides protection against mobile genetic elements (viruses, transposable elements and conjugative plasmids). CRISPR clusters contain sequences complementary to antecedent mobile elements and target invading nucleic acids. CRISPR clusters are transcribed and processed into CRISPR RNA (crRNA). Functions as a ssRNA-specific endoribonuclease. Involved in the integration of spacer DNA into the CRISPR cassette.</text>
</comment>
<dbReference type="RefSeq" id="WP_278057754.1">
    <property type="nucleotide sequence ID" value="NZ_CP121247.1"/>
</dbReference>
<evidence type="ECO:0000256" key="2">
    <source>
        <dbReference type="ARBA" id="ARBA00009959"/>
    </source>
</evidence>
<evidence type="ECO:0000256" key="1">
    <source>
        <dbReference type="ARBA" id="ARBA00001946"/>
    </source>
</evidence>
<gene>
    <name evidence="9" type="primary">cas2</name>
    <name evidence="10" type="ORF">J2S49_000438</name>
</gene>